<evidence type="ECO:0000256" key="7">
    <source>
        <dbReference type="ARBA" id="ARBA00023033"/>
    </source>
</evidence>
<evidence type="ECO:0000256" key="8">
    <source>
        <dbReference type="PIRSR" id="PIRSR602402-1"/>
    </source>
</evidence>
<dbReference type="GO" id="GO:0016712">
    <property type="term" value="F:oxidoreductase activity, acting on paired donors, with incorporation or reduction of molecular oxygen, reduced flavin or flavoprotein as one donor, and incorporation of one atom of oxygen"/>
    <property type="evidence" value="ECO:0007669"/>
    <property type="project" value="InterPro"/>
</dbReference>
<keyword evidence="3 8" id="KW-0349">Heme</keyword>
<feature type="binding site" description="axial binding residue" evidence="8">
    <location>
        <position position="491"/>
    </location>
    <ligand>
        <name>heme</name>
        <dbReference type="ChEBI" id="CHEBI:30413"/>
    </ligand>
    <ligandPart>
        <name>Fe</name>
        <dbReference type="ChEBI" id="CHEBI:18248"/>
    </ligandPart>
</feature>
<dbReference type="InterPro" id="IPR002974">
    <property type="entry name" value="Cyt_P450_E_CYP52_ascomycetes"/>
</dbReference>
<keyword evidence="7 9" id="KW-0503">Monooxygenase</keyword>
<reference evidence="10" key="1">
    <citation type="submission" date="2022-11" db="EMBL/GenBank/DDBJ databases">
        <title>Chromosomal genome sequence assembly and mating type (MAT) locus characterization of the leprose asexual lichenized fungus Lepraria neglecta (Nyl.) Erichsen.</title>
        <authorList>
            <person name="Allen J.L."/>
            <person name="Pfeffer B."/>
        </authorList>
    </citation>
    <scope>NUCLEOTIDE SEQUENCE</scope>
    <source>
        <strain evidence="10">Allen 5258</strain>
    </source>
</reference>
<dbReference type="PRINTS" id="PR01239">
    <property type="entry name" value="EP450IICYP52"/>
</dbReference>
<keyword evidence="4 8" id="KW-0479">Metal-binding</keyword>
<dbReference type="Proteomes" id="UP001276659">
    <property type="component" value="Unassembled WGS sequence"/>
</dbReference>
<dbReference type="InterPro" id="IPR017972">
    <property type="entry name" value="Cyt_P450_CS"/>
</dbReference>
<evidence type="ECO:0000313" key="10">
    <source>
        <dbReference type="EMBL" id="KAK3168335.1"/>
    </source>
</evidence>
<evidence type="ECO:0000256" key="6">
    <source>
        <dbReference type="ARBA" id="ARBA00023004"/>
    </source>
</evidence>
<dbReference type="PRINTS" id="PR00464">
    <property type="entry name" value="EP450II"/>
</dbReference>
<evidence type="ECO:0000313" key="11">
    <source>
        <dbReference type="Proteomes" id="UP001276659"/>
    </source>
</evidence>
<evidence type="ECO:0000256" key="4">
    <source>
        <dbReference type="ARBA" id="ARBA00022723"/>
    </source>
</evidence>
<dbReference type="GO" id="GO:0005506">
    <property type="term" value="F:iron ion binding"/>
    <property type="evidence" value="ECO:0007669"/>
    <property type="project" value="InterPro"/>
</dbReference>
<protein>
    <recommendedName>
        <fullName evidence="12">Cytochrome P450</fullName>
    </recommendedName>
</protein>
<keyword evidence="6 8" id="KW-0408">Iron</keyword>
<dbReference type="PANTHER" id="PTHR24287">
    <property type="entry name" value="P450, PUTATIVE (EUROFUNG)-RELATED"/>
    <property type="match status" value="1"/>
</dbReference>
<evidence type="ECO:0008006" key="12">
    <source>
        <dbReference type="Google" id="ProtNLM"/>
    </source>
</evidence>
<dbReference type="InterPro" id="IPR036396">
    <property type="entry name" value="Cyt_P450_sf"/>
</dbReference>
<comment type="similarity">
    <text evidence="2 9">Belongs to the cytochrome P450 family.</text>
</comment>
<dbReference type="GO" id="GO:0020037">
    <property type="term" value="F:heme binding"/>
    <property type="evidence" value="ECO:0007669"/>
    <property type="project" value="InterPro"/>
</dbReference>
<keyword evidence="11" id="KW-1185">Reference proteome</keyword>
<dbReference type="PANTHER" id="PTHR24287:SF19">
    <property type="entry name" value="CYTOCHROME P450"/>
    <property type="match status" value="1"/>
</dbReference>
<gene>
    <name evidence="10" type="ORF">OEA41_004782</name>
</gene>
<dbReference type="Gene3D" id="1.10.630.10">
    <property type="entry name" value="Cytochrome P450"/>
    <property type="match status" value="1"/>
</dbReference>
<dbReference type="PROSITE" id="PS00086">
    <property type="entry name" value="CYTOCHROME_P450"/>
    <property type="match status" value="1"/>
</dbReference>
<evidence type="ECO:0000256" key="5">
    <source>
        <dbReference type="ARBA" id="ARBA00023002"/>
    </source>
</evidence>
<evidence type="ECO:0000256" key="1">
    <source>
        <dbReference type="ARBA" id="ARBA00001971"/>
    </source>
</evidence>
<comment type="caution">
    <text evidence="10">The sequence shown here is derived from an EMBL/GenBank/DDBJ whole genome shotgun (WGS) entry which is preliminary data.</text>
</comment>
<sequence length="544" mass="62755">MCIASETLLYTKGKNYTGDGQVRNCRDWNVLRDWATDHSAYMSHLTEAFVGVCYLIVGIYVSRRLLAHCAHVAAIRNQGCLPPRRYPHKDRVLGLDLLFDINKSLRASKFLSESQRRFLDLGRTYQTTSFGTAAINTIEPKNLQMVYSLAFDNFGMEPLRRNMAKQLWGRGILSTDGAFWQHSRALIRPTFNRHQIANFDLMRVHIDRLLERIPQDGSLVDLAPLLKHYALDTSTEFLFGESVMSQLDNRPDEVEQFLKAFEYVSANIGRHRHMGFFTFLSRDKKWIEASKTIQSYIDRHVEKAMGLRNLRDEMKDEQTQPQRYVLLDEMAKLTDDKLDLRHQILHVFLPGHESTGVLLSAVFFVLARESDVWKQLRHEVISTCSEEPTYEDIKSLRYLRWVLNETFRLYPLFATNTRICLDDTILPLGGGPNGQSPIYISKGTVIASNLWAMHRDRELWGEDAENFKPERWSDAKPTWEYLPFNGGPRICIAQQLALSETGYVITRFMQKFSVIEDRDGEPWQECMSLSVRSKNGVKVGLIAA</sequence>
<dbReference type="AlphaFoldDB" id="A0AAD9YYI3"/>
<accession>A0AAD9YYI3</accession>
<dbReference type="CDD" id="cd11063">
    <property type="entry name" value="CYP52"/>
    <property type="match status" value="1"/>
</dbReference>
<evidence type="ECO:0000256" key="9">
    <source>
        <dbReference type="RuleBase" id="RU000461"/>
    </source>
</evidence>
<dbReference type="SUPFAM" id="SSF48264">
    <property type="entry name" value="Cytochrome P450"/>
    <property type="match status" value="1"/>
</dbReference>
<organism evidence="10 11">
    <name type="scientific">Lepraria neglecta</name>
    <dbReference type="NCBI Taxonomy" id="209136"/>
    <lineage>
        <taxon>Eukaryota</taxon>
        <taxon>Fungi</taxon>
        <taxon>Dikarya</taxon>
        <taxon>Ascomycota</taxon>
        <taxon>Pezizomycotina</taxon>
        <taxon>Lecanoromycetes</taxon>
        <taxon>OSLEUM clade</taxon>
        <taxon>Lecanoromycetidae</taxon>
        <taxon>Lecanorales</taxon>
        <taxon>Lecanorineae</taxon>
        <taxon>Stereocaulaceae</taxon>
        <taxon>Lepraria</taxon>
    </lineage>
</organism>
<dbReference type="InterPro" id="IPR001128">
    <property type="entry name" value="Cyt_P450"/>
</dbReference>
<comment type="cofactor">
    <cofactor evidence="1 8">
        <name>heme</name>
        <dbReference type="ChEBI" id="CHEBI:30413"/>
    </cofactor>
</comment>
<dbReference type="PRINTS" id="PR00385">
    <property type="entry name" value="P450"/>
</dbReference>
<keyword evidence="5 9" id="KW-0560">Oxidoreductase</keyword>
<proteinExistence type="inferred from homology"/>
<evidence type="ECO:0000256" key="2">
    <source>
        <dbReference type="ARBA" id="ARBA00010617"/>
    </source>
</evidence>
<evidence type="ECO:0000256" key="3">
    <source>
        <dbReference type="ARBA" id="ARBA00022617"/>
    </source>
</evidence>
<dbReference type="InterPro" id="IPR002402">
    <property type="entry name" value="Cyt_P450_E_grp-II"/>
</dbReference>
<dbReference type="EMBL" id="JASNWA010000010">
    <property type="protein sequence ID" value="KAK3168335.1"/>
    <property type="molecule type" value="Genomic_DNA"/>
</dbReference>
<dbReference type="Pfam" id="PF00067">
    <property type="entry name" value="p450"/>
    <property type="match status" value="1"/>
</dbReference>
<dbReference type="InterPro" id="IPR047146">
    <property type="entry name" value="Cyt_P450_E_CYP52_fungi"/>
</dbReference>
<name>A0AAD9YYI3_9LECA</name>